<evidence type="ECO:0000313" key="10">
    <source>
        <dbReference type="EMBL" id="TMQ66149.1"/>
    </source>
</evidence>
<dbReference type="GO" id="GO:0008685">
    <property type="term" value="F:2-C-methyl-D-erythritol 2,4-cyclodiphosphate synthase activity"/>
    <property type="evidence" value="ECO:0007669"/>
    <property type="project" value="UniProtKB-UniRule"/>
</dbReference>
<gene>
    <name evidence="7" type="primary">ispF</name>
    <name evidence="10" type="ORF">E6K78_06825</name>
</gene>
<dbReference type="PANTHER" id="PTHR43181">
    <property type="entry name" value="2-C-METHYL-D-ERYTHRITOL 2,4-CYCLODIPHOSPHATE SYNTHASE, CHLOROPLASTIC"/>
    <property type="match status" value="1"/>
</dbReference>
<keyword evidence="4 7" id="KW-0479">Metal-binding</keyword>
<comment type="similarity">
    <text evidence="7 8">Belongs to the IspF family.</text>
</comment>
<keyword evidence="6 7" id="KW-0456">Lyase</keyword>
<dbReference type="PANTHER" id="PTHR43181:SF1">
    <property type="entry name" value="2-C-METHYL-D-ERYTHRITOL 2,4-CYCLODIPHOSPHATE SYNTHASE, CHLOROPLASTIC"/>
    <property type="match status" value="1"/>
</dbReference>
<dbReference type="GO" id="GO:0046872">
    <property type="term" value="F:metal ion binding"/>
    <property type="evidence" value="ECO:0007669"/>
    <property type="project" value="UniProtKB-KW"/>
</dbReference>
<keyword evidence="5 7" id="KW-0414">Isoprene biosynthesis</keyword>
<feature type="site" description="Transition state stabilizer" evidence="7">
    <location>
        <position position="135"/>
    </location>
</feature>
<name>A0A538TR92_UNCEI</name>
<evidence type="ECO:0000259" key="9">
    <source>
        <dbReference type="Pfam" id="PF02542"/>
    </source>
</evidence>
<dbReference type="GO" id="GO:0019288">
    <property type="term" value="P:isopentenyl diphosphate biosynthetic process, methylerythritol 4-phosphate pathway"/>
    <property type="evidence" value="ECO:0007669"/>
    <property type="project" value="UniProtKB-UniRule"/>
</dbReference>
<comment type="caution">
    <text evidence="7">Lacks conserved residue(s) required for the propagation of feature annotation.</text>
</comment>
<sequence length="159" mass="16752">MPLRVGIGYDVHRKAAHRRLILGGVSFDVPWGLEGHSDADVLSHAIGDALLGAASLGDLGRHFPPGDPRWKDASSLQLLSLIRAMVDGAGASVVNVDATVVAEEPQLSAQAREMCANVAHALRIDRSLVSIKATTHERLGALGRGEGIAAWAVALIETR</sequence>
<protein>
    <recommendedName>
        <fullName evidence="3 7">2-C-methyl-D-erythritol 2,4-cyclodiphosphate synthase</fullName>
        <shortName evidence="7">MECDP-synthase</shortName>
        <shortName evidence="7">MECPP-synthase</shortName>
        <shortName evidence="7">MECPS</shortName>
        <ecNumber evidence="3 7">4.6.1.12</ecNumber>
    </recommendedName>
</protein>
<feature type="domain" description="2-C-methyl-D-erythritol 2,4-cyclodiphosphate synthase" evidence="9">
    <location>
        <begin position="3"/>
        <end position="156"/>
    </location>
</feature>
<dbReference type="NCBIfam" id="TIGR00151">
    <property type="entry name" value="ispF"/>
    <property type="match status" value="1"/>
</dbReference>
<feature type="site" description="Transition state stabilizer" evidence="7">
    <location>
        <position position="36"/>
    </location>
</feature>
<feature type="binding site" evidence="7">
    <location>
        <position position="44"/>
    </location>
    <ligand>
        <name>a divalent metal cation</name>
        <dbReference type="ChEBI" id="CHEBI:60240"/>
    </ligand>
</feature>
<dbReference type="InterPro" id="IPR020555">
    <property type="entry name" value="MECDP_synthase_CS"/>
</dbReference>
<evidence type="ECO:0000256" key="2">
    <source>
        <dbReference type="ARBA" id="ARBA00004709"/>
    </source>
</evidence>
<evidence type="ECO:0000256" key="4">
    <source>
        <dbReference type="ARBA" id="ARBA00022723"/>
    </source>
</evidence>
<feature type="binding site" evidence="7">
    <location>
        <position position="10"/>
    </location>
    <ligand>
        <name>a divalent metal cation</name>
        <dbReference type="ChEBI" id="CHEBI:60240"/>
    </ligand>
</feature>
<reference evidence="10 11" key="1">
    <citation type="journal article" date="2019" name="Nat. Microbiol.">
        <title>Mediterranean grassland soil C-N compound turnover is dependent on rainfall and depth, and is mediated by genomically divergent microorganisms.</title>
        <authorList>
            <person name="Diamond S."/>
            <person name="Andeer P.F."/>
            <person name="Li Z."/>
            <person name="Crits-Christoph A."/>
            <person name="Burstein D."/>
            <person name="Anantharaman K."/>
            <person name="Lane K.R."/>
            <person name="Thomas B.C."/>
            <person name="Pan C."/>
            <person name="Northen T.R."/>
            <person name="Banfield J.F."/>
        </authorList>
    </citation>
    <scope>NUCLEOTIDE SEQUENCE [LARGE SCALE GENOMIC DNA]</scope>
    <source>
        <strain evidence="10">WS_8</strain>
    </source>
</reference>
<accession>A0A538TR92</accession>
<comment type="caution">
    <text evidence="10">The sequence shown here is derived from an EMBL/GenBank/DDBJ whole genome shotgun (WGS) entry which is preliminary data.</text>
</comment>
<evidence type="ECO:0000256" key="8">
    <source>
        <dbReference type="RuleBase" id="RU004395"/>
    </source>
</evidence>
<dbReference type="InterPro" id="IPR003526">
    <property type="entry name" value="MECDP_synthase"/>
</dbReference>
<dbReference type="EC" id="4.6.1.12" evidence="3 7"/>
<feature type="binding site" evidence="7">
    <location>
        <begin position="36"/>
        <end position="37"/>
    </location>
    <ligand>
        <name>4-CDP-2-C-methyl-D-erythritol 2-phosphate</name>
        <dbReference type="ChEBI" id="CHEBI:57919"/>
    </ligand>
</feature>
<dbReference type="EMBL" id="VBOY01000061">
    <property type="protein sequence ID" value="TMQ66149.1"/>
    <property type="molecule type" value="Genomic_DNA"/>
</dbReference>
<dbReference type="CDD" id="cd00554">
    <property type="entry name" value="MECDP_synthase"/>
    <property type="match status" value="1"/>
</dbReference>
<dbReference type="Proteomes" id="UP000316609">
    <property type="component" value="Unassembled WGS sequence"/>
</dbReference>
<dbReference type="PROSITE" id="PS01350">
    <property type="entry name" value="ISPF"/>
    <property type="match status" value="1"/>
</dbReference>
<evidence type="ECO:0000256" key="6">
    <source>
        <dbReference type="ARBA" id="ARBA00023239"/>
    </source>
</evidence>
<comment type="cofactor">
    <cofactor evidence="7">
        <name>a divalent metal cation</name>
        <dbReference type="ChEBI" id="CHEBI:60240"/>
    </cofactor>
    <text evidence="7">Binds 1 divalent metal cation per subunit.</text>
</comment>
<comment type="subunit">
    <text evidence="7">Homotrimer.</text>
</comment>
<dbReference type="Pfam" id="PF02542">
    <property type="entry name" value="YgbB"/>
    <property type="match status" value="1"/>
</dbReference>
<comment type="pathway">
    <text evidence="2 7">Isoprenoid biosynthesis; isopentenyl diphosphate biosynthesis via DXP pathway; isopentenyl diphosphate from 1-deoxy-D-xylulose 5-phosphate: step 4/6.</text>
</comment>
<dbReference type="Gene3D" id="3.30.1330.50">
    <property type="entry name" value="2-C-methyl-D-erythritol 2,4-cyclodiphosphate synthase"/>
    <property type="match status" value="1"/>
</dbReference>
<dbReference type="AlphaFoldDB" id="A0A538TR92"/>
<evidence type="ECO:0000313" key="11">
    <source>
        <dbReference type="Proteomes" id="UP000316609"/>
    </source>
</evidence>
<evidence type="ECO:0000256" key="5">
    <source>
        <dbReference type="ARBA" id="ARBA00023229"/>
    </source>
</evidence>
<evidence type="ECO:0000256" key="3">
    <source>
        <dbReference type="ARBA" id="ARBA00012579"/>
    </source>
</evidence>
<dbReference type="UniPathway" id="UPA00056">
    <property type="reaction ID" value="UER00095"/>
</dbReference>
<evidence type="ECO:0000256" key="1">
    <source>
        <dbReference type="ARBA" id="ARBA00000200"/>
    </source>
</evidence>
<organism evidence="10 11">
    <name type="scientific">Eiseniibacteriota bacterium</name>
    <dbReference type="NCBI Taxonomy" id="2212470"/>
    <lineage>
        <taxon>Bacteria</taxon>
        <taxon>Candidatus Eiseniibacteriota</taxon>
    </lineage>
</organism>
<feature type="binding site" evidence="7">
    <location>
        <position position="144"/>
    </location>
    <ligand>
        <name>4-CDP-2-C-methyl-D-erythritol 2-phosphate</name>
        <dbReference type="ChEBI" id="CHEBI:57919"/>
    </ligand>
</feature>
<feature type="binding site" evidence="7">
    <location>
        <position position="12"/>
    </location>
    <ligand>
        <name>a divalent metal cation</name>
        <dbReference type="ChEBI" id="CHEBI:60240"/>
    </ligand>
</feature>
<proteinExistence type="inferred from homology"/>
<comment type="function">
    <text evidence="7">Involved in the biosynthesis of isopentenyl diphosphate (IPP) and dimethylallyl diphosphate (DMAPP), two major building blocks of isoprenoid compounds. Catalyzes the conversion of 4-diphosphocytidyl-2-C-methyl-D-erythritol 2-phosphate (CDP-ME2P) to 2-C-methyl-D-erythritol 2,4-cyclodiphosphate (ME-CPP) with a corresponding release of cytidine 5-monophosphate (CMP).</text>
</comment>
<feature type="binding site" evidence="7">
    <location>
        <begin position="58"/>
        <end position="60"/>
    </location>
    <ligand>
        <name>4-CDP-2-C-methyl-D-erythritol 2-phosphate</name>
        <dbReference type="ChEBI" id="CHEBI:57919"/>
    </ligand>
</feature>
<feature type="binding site" evidence="7">
    <location>
        <begin position="10"/>
        <end position="12"/>
    </location>
    <ligand>
        <name>4-CDP-2-C-methyl-D-erythritol 2-phosphate</name>
        <dbReference type="ChEBI" id="CHEBI:57919"/>
    </ligand>
</feature>
<dbReference type="InterPro" id="IPR036571">
    <property type="entry name" value="MECDP_synthase_sf"/>
</dbReference>
<comment type="catalytic activity">
    <reaction evidence="1 7 8">
        <text>4-CDP-2-C-methyl-D-erythritol 2-phosphate = 2-C-methyl-D-erythritol 2,4-cyclic diphosphate + CMP</text>
        <dbReference type="Rhea" id="RHEA:23864"/>
        <dbReference type="ChEBI" id="CHEBI:57919"/>
        <dbReference type="ChEBI" id="CHEBI:58483"/>
        <dbReference type="ChEBI" id="CHEBI:60377"/>
        <dbReference type="EC" id="4.6.1.12"/>
    </reaction>
</comment>
<evidence type="ECO:0000256" key="7">
    <source>
        <dbReference type="HAMAP-Rule" id="MF_00107"/>
    </source>
</evidence>
<feature type="binding site" evidence="7">
    <location>
        <begin position="134"/>
        <end position="137"/>
    </location>
    <ligand>
        <name>4-CDP-2-C-methyl-D-erythritol 2-phosphate</name>
        <dbReference type="ChEBI" id="CHEBI:57919"/>
    </ligand>
</feature>
<dbReference type="GO" id="GO:0016114">
    <property type="term" value="P:terpenoid biosynthetic process"/>
    <property type="evidence" value="ECO:0007669"/>
    <property type="project" value="InterPro"/>
</dbReference>
<dbReference type="SUPFAM" id="SSF69765">
    <property type="entry name" value="IpsF-like"/>
    <property type="match status" value="1"/>
</dbReference>
<dbReference type="HAMAP" id="MF_00107">
    <property type="entry name" value="IspF"/>
    <property type="match status" value="1"/>
</dbReference>